<sequence>MTCHKIFLVISLILAVSLVNAVEFSVVDNTGDSAGGRRFRNEIGGIGYATQSLRAATDFTWRVFQQTNSPSDRRNPPMISMVMENGNGVAASSGDRIRFNAGYLAGVSGDVRREFTGVVYHEVVHSLQWDGAGQAPRGLIEGIADYVRLKAGYVPSYWVAPGRGDRWDQGYDVTMRFLDYCSDFRSGFVAELNKKMRSGYSERFFVELLGKDVNQLWREYKANYGQ</sequence>
<evidence type="ECO:0000313" key="2">
    <source>
        <dbReference type="EMBL" id="CAA7058631.1"/>
    </source>
</evidence>
<name>A0A6D2KNU8_9BRAS</name>
<dbReference type="AlphaFoldDB" id="A0A6D2KNU8"/>
<comment type="caution">
    <text evidence="2">The sequence shown here is derived from an EMBL/GenBank/DDBJ whole genome shotgun (WGS) entry which is preliminary data.</text>
</comment>
<dbReference type="EMBL" id="CACVBM020001729">
    <property type="protein sequence ID" value="CAA7058631.1"/>
    <property type="molecule type" value="Genomic_DNA"/>
</dbReference>
<accession>A0A6D2KNU8</accession>
<evidence type="ECO:0008006" key="4">
    <source>
        <dbReference type="Google" id="ProtNLM"/>
    </source>
</evidence>
<dbReference type="InterPro" id="IPR007541">
    <property type="entry name" value="Uncharacterised_BSP"/>
</dbReference>
<protein>
    <recommendedName>
        <fullName evidence="4">Basic secretory protease</fullName>
    </recommendedName>
</protein>
<feature type="signal peptide" evidence="1">
    <location>
        <begin position="1"/>
        <end position="21"/>
    </location>
</feature>
<evidence type="ECO:0000313" key="3">
    <source>
        <dbReference type="Proteomes" id="UP000467841"/>
    </source>
</evidence>
<evidence type="ECO:0000256" key="1">
    <source>
        <dbReference type="SAM" id="SignalP"/>
    </source>
</evidence>
<proteinExistence type="predicted"/>
<reference evidence="2" key="1">
    <citation type="submission" date="2020-01" db="EMBL/GenBank/DDBJ databases">
        <authorList>
            <person name="Mishra B."/>
        </authorList>
    </citation>
    <scope>NUCLEOTIDE SEQUENCE [LARGE SCALE GENOMIC DNA]</scope>
</reference>
<dbReference type="PANTHER" id="PTHR33321">
    <property type="match status" value="1"/>
</dbReference>
<dbReference type="Proteomes" id="UP000467841">
    <property type="component" value="Unassembled WGS sequence"/>
</dbReference>
<keyword evidence="3" id="KW-1185">Reference proteome</keyword>
<dbReference type="OrthoDB" id="891726at2759"/>
<feature type="chain" id="PRO_5025442446" description="Basic secretory protease" evidence="1">
    <location>
        <begin position="22"/>
        <end position="226"/>
    </location>
</feature>
<organism evidence="2 3">
    <name type="scientific">Microthlaspi erraticum</name>
    <dbReference type="NCBI Taxonomy" id="1685480"/>
    <lineage>
        <taxon>Eukaryota</taxon>
        <taxon>Viridiplantae</taxon>
        <taxon>Streptophyta</taxon>
        <taxon>Embryophyta</taxon>
        <taxon>Tracheophyta</taxon>
        <taxon>Spermatophyta</taxon>
        <taxon>Magnoliopsida</taxon>
        <taxon>eudicotyledons</taxon>
        <taxon>Gunneridae</taxon>
        <taxon>Pentapetalae</taxon>
        <taxon>rosids</taxon>
        <taxon>malvids</taxon>
        <taxon>Brassicales</taxon>
        <taxon>Brassicaceae</taxon>
        <taxon>Coluteocarpeae</taxon>
        <taxon>Microthlaspi</taxon>
    </lineage>
</organism>
<dbReference type="Pfam" id="PF04450">
    <property type="entry name" value="BSP"/>
    <property type="match status" value="1"/>
</dbReference>
<dbReference type="PANTHER" id="PTHR33321:SF12">
    <property type="entry name" value="PLANT BASIC SECRETORY PROTEIN (BSP) FAMILY PROTEIN"/>
    <property type="match status" value="1"/>
</dbReference>
<gene>
    <name evidence="2" type="ORF">MERR_LOCUS45867</name>
</gene>
<keyword evidence="1" id="KW-0732">Signal</keyword>